<feature type="domain" description="Protein kinase" evidence="6">
    <location>
        <begin position="1059"/>
        <end position="1326"/>
    </location>
</feature>
<dbReference type="InterPro" id="IPR045063">
    <property type="entry name" value="Dynamin_N"/>
</dbReference>
<dbReference type="EMBL" id="LSMT01000073">
    <property type="protein sequence ID" value="PFX29013.1"/>
    <property type="molecule type" value="Genomic_DNA"/>
</dbReference>
<dbReference type="InterPro" id="IPR008266">
    <property type="entry name" value="Tyr_kinase_AS"/>
</dbReference>
<evidence type="ECO:0000256" key="2">
    <source>
        <dbReference type="ARBA" id="ARBA00022490"/>
    </source>
</evidence>
<dbReference type="Gene3D" id="3.30.200.20">
    <property type="entry name" value="Phosphorylase Kinase, domain 1"/>
    <property type="match status" value="1"/>
</dbReference>
<dbReference type="Gene3D" id="1.10.510.10">
    <property type="entry name" value="Transferase(Phosphotransferase) domain 1"/>
    <property type="match status" value="1"/>
</dbReference>
<dbReference type="SMART" id="SM00220">
    <property type="entry name" value="S_TKc"/>
    <property type="match status" value="1"/>
</dbReference>
<proteinExistence type="predicted"/>
<dbReference type="PROSITE" id="PS00109">
    <property type="entry name" value="PROTEIN_KINASE_TYR"/>
    <property type="match status" value="1"/>
</dbReference>
<dbReference type="GO" id="GO:0044344">
    <property type="term" value="P:cellular response to fibroblast growth factor stimulus"/>
    <property type="evidence" value="ECO:0007669"/>
    <property type="project" value="TreeGrafter"/>
</dbReference>
<dbReference type="InterPro" id="IPR051302">
    <property type="entry name" value="Dual_SerThr-Tyr_Kinase"/>
</dbReference>
<dbReference type="OrthoDB" id="5960871at2759"/>
<gene>
    <name evidence="7" type="primary">dstyk</name>
    <name evidence="7" type="ORF">AWC38_SpisGene6293</name>
</gene>
<accession>A0A2B4SIU6</accession>
<dbReference type="GO" id="GO:0004674">
    <property type="term" value="F:protein serine/threonine kinase activity"/>
    <property type="evidence" value="ECO:0007669"/>
    <property type="project" value="UniProtKB-KW"/>
</dbReference>
<dbReference type="GO" id="GO:0005737">
    <property type="term" value="C:cytoplasm"/>
    <property type="evidence" value="ECO:0007669"/>
    <property type="project" value="UniProtKB-SubCell"/>
</dbReference>
<dbReference type="GO" id="GO:0045743">
    <property type="term" value="P:positive regulation of fibroblast growth factor receptor signaling pathway"/>
    <property type="evidence" value="ECO:0007669"/>
    <property type="project" value="TreeGrafter"/>
</dbReference>
<dbReference type="GO" id="GO:0043066">
    <property type="term" value="P:negative regulation of apoptotic process"/>
    <property type="evidence" value="ECO:0007669"/>
    <property type="project" value="TreeGrafter"/>
</dbReference>
<dbReference type="Pfam" id="PF00350">
    <property type="entry name" value="Dynamin_N"/>
    <property type="match status" value="1"/>
</dbReference>
<comment type="subcellular location">
    <subcellularLocation>
        <location evidence="1">Cytoplasm</location>
    </subcellularLocation>
</comment>
<protein>
    <submittedName>
        <fullName evidence="7">Dual serine/threonine and tyrosine protein kinase</fullName>
    </submittedName>
</protein>
<dbReference type="PANTHER" id="PTHR46392:SF1">
    <property type="entry name" value="DUAL SERINE_THREONINE AND TYROSINE PROTEIN KINASE"/>
    <property type="match status" value="1"/>
</dbReference>
<dbReference type="SUPFAM" id="SSF52540">
    <property type="entry name" value="P-loop containing nucleoside triphosphate hydrolases"/>
    <property type="match status" value="1"/>
</dbReference>
<evidence type="ECO:0000256" key="5">
    <source>
        <dbReference type="ARBA" id="ARBA00022777"/>
    </source>
</evidence>
<keyword evidence="5 7" id="KW-0418">Kinase</keyword>
<keyword evidence="8" id="KW-1185">Reference proteome</keyword>
<evidence type="ECO:0000256" key="3">
    <source>
        <dbReference type="ARBA" id="ARBA00022527"/>
    </source>
</evidence>
<dbReference type="PANTHER" id="PTHR46392">
    <property type="entry name" value="DUAL SERINE/THREONINE AND TYROSINE PROTEIN KINASE"/>
    <property type="match status" value="1"/>
</dbReference>
<keyword evidence="2" id="KW-0963">Cytoplasm</keyword>
<evidence type="ECO:0000256" key="1">
    <source>
        <dbReference type="ARBA" id="ARBA00004496"/>
    </source>
</evidence>
<keyword evidence="4" id="KW-0808">Transferase</keyword>
<dbReference type="InterPro" id="IPR011009">
    <property type="entry name" value="Kinase-like_dom_sf"/>
</dbReference>
<reference evidence="8" key="1">
    <citation type="journal article" date="2017" name="bioRxiv">
        <title>Comparative analysis of the genomes of Stylophora pistillata and Acropora digitifera provides evidence for extensive differences between species of corals.</title>
        <authorList>
            <person name="Voolstra C.R."/>
            <person name="Li Y."/>
            <person name="Liew Y.J."/>
            <person name="Baumgarten S."/>
            <person name="Zoccola D."/>
            <person name="Flot J.-F."/>
            <person name="Tambutte S."/>
            <person name="Allemand D."/>
            <person name="Aranda M."/>
        </authorList>
    </citation>
    <scope>NUCLEOTIDE SEQUENCE [LARGE SCALE GENOMIC DNA]</scope>
</reference>
<evidence type="ECO:0000259" key="6">
    <source>
        <dbReference type="PROSITE" id="PS50011"/>
    </source>
</evidence>
<dbReference type="InterPro" id="IPR000719">
    <property type="entry name" value="Prot_kinase_dom"/>
</dbReference>
<comment type="caution">
    <text evidence="7">The sequence shown here is derived from an EMBL/GenBank/DDBJ whole genome shotgun (WGS) entry which is preliminary data.</text>
</comment>
<sequence length="1341" mass="153890">MNSLLPKVRRVHIVGNQLCSIPSLSLRDKFFSLVFLGFCPKSCLFHTSGLDVARPANKKAERMEKSRETSAKLLKKLRKTRLEGLVNPEPVFTPEEKLNKRIKKIQSIKGLLQFYWFRVKKKRELTPFHKFTILECIVEYFSKNVQMRDVFLTQPLQQSLFEMLAQDVRVHLNDFDANQICKVVIYMAKLCVKDSYIYRDLERGILYHKLSGYSTKQLSHLSWAFAKYCLHTNVVQIFHALDKEIFSRDISNFSSEELCTLAWSFSESDFSSDGQFYKKIGSEILTRDLSQFQPWALASLSFSYSRADAFVAEVFQVVEEELLQRDDLKSFATNDLVILVLAFGRVGKLHPELFGKFEVVMVTRRDYAETVIREYLQETYNLLRNKKNVLILCSLVSSQKPIAQWKTFIIERCIFGNESTKADEFPTLSFEEQFKELTSLISFFEECSMKTWEFINGMKKELSDSLKTDLMTDTERKRLQSYAAKKSTLLVLGQTNSGKSSFVNELLGGSFMPTSEEPCTSRIVRLKYSEKNYLQVLDKSKPNEGEKIFFDGKRLPKEEIELVESRRADKSWINSTVEVGLNNSLFQNGHLEVIDAPGMSENEALDEIVEECIHGILQVIIYVIDGNSSLRLQERDFLLDLKEKIGNLPIFYLCNKVDKDRTAVEYDRDSDLEDNVDKGPHNELGKELLAYRALSLCHMVPDDIEYTQCPFFHGLSTKEVRDARQKKQSNQYTKQFDDLRFKLLKFIATGVNSHLRSAVEFLCQIQKRVFDFFLNCDLNQDTIPAQDELFSKLEIKEQEYVEEMQKFLYNNLFKFSKAVEDIVKSQRAKIVADASELQFDSIRTGDIVGQNEVVEHCRSQIKDLVLLNVTNKSIERIQPVASVFTRYLRESLEQSLSEVGEQDDNLAILVKMQLKYSFLQHFPARDICPYFDYALMKSGVRPKDNAKKAVNDVWSVIRGKGTYLNAKWKQRIAENVLDNIDCDAIARRICDKIAEDLEDGHQLLQLNLVFMRKFCRAALEVSAVQKKFAVAQSPYFSSLMSKAGALSQTLASDVPSRATVGAQIGRSGNRGRVFEDKTNEKRVVKQLTCAAHHSEMRDEHLLGITRTLRRTQDDISTILRPISLILDGSNAVSVLFPKMVTDLFEILQCDKIQLHQGLRIAQQMADALENCWDRRIYHVDLRTTNILLDFCGNARLNVSKPRDDTIPYPDNQAPFHVPAQNPGANAPDADSMMTLKNHCVYSLAVLLLLLVEEKYCRPPYAQTGKVNEVYAAVDLGEDLKYVSGLKNPKGLFSGGRKKAREIVLSMFDFHEKHNEYLLSQMNYFKFEVTGVISSFDTTVPF</sequence>
<dbReference type="GO" id="GO:0070374">
    <property type="term" value="P:positive regulation of ERK1 and ERK2 cascade"/>
    <property type="evidence" value="ECO:0007669"/>
    <property type="project" value="TreeGrafter"/>
</dbReference>
<organism evidence="7 8">
    <name type="scientific">Stylophora pistillata</name>
    <name type="common">Smooth cauliflower coral</name>
    <dbReference type="NCBI Taxonomy" id="50429"/>
    <lineage>
        <taxon>Eukaryota</taxon>
        <taxon>Metazoa</taxon>
        <taxon>Cnidaria</taxon>
        <taxon>Anthozoa</taxon>
        <taxon>Hexacorallia</taxon>
        <taxon>Scleractinia</taxon>
        <taxon>Astrocoeniina</taxon>
        <taxon>Pocilloporidae</taxon>
        <taxon>Stylophora</taxon>
    </lineage>
</organism>
<dbReference type="Proteomes" id="UP000225706">
    <property type="component" value="Unassembled WGS sequence"/>
</dbReference>
<dbReference type="InterPro" id="IPR027417">
    <property type="entry name" value="P-loop_NTPase"/>
</dbReference>
<keyword evidence="3" id="KW-0723">Serine/threonine-protein kinase</keyword>
<evidence type="ECO:0000313" key="8">
    <source>
        <dbReference type="Proteomes" id="UP000225706"/>
    </source>
</evidence>
<dbReference type="Gene3D" id="3.40.50.300">
    <property type="entry name" value="P-loop containing nucleotide triphosphate hydrolases"/>
    <property type="match status" value="1"/>
</dbReference>
<dbReference type="SUPFAM" id="SSF56112">
    <property type="entry name" value="Protein kinase-like (PK-like)"/>
    <property type="match status" value="1"/>
</dbReference>
<evidence type="ECO:0000313" key="7">
    <source>
        <dbReference type="EMBL" id="PFX29013.1"/>
    </source>
</evidence>
<dbReference type="PROSITE" id="PS50011">
    <property type="entry name" value="PROTEIN_KINASE_DOM"/>
    <property type="match status" value="1"/>
</dbReference>
<evidence type="ECO:0000256" key="4">
    <source>
        <dbReference type="ARBA" id="ARBA00022679"/>
    </source>
</evidence>
<name>A0A2B4SIU6_STYPI</name>
<dbReference type="GO" id="GO:0005524">
    <property type="term" value="F:ATP binding"/>
    <property type="evidence" value="ECO:0007669"/>
    <property type="project" value="InterPro"/>
</dbReference>